<feature type="transmembrane region" description="Helical" evidence="7">
    <location>
        <begin position="299"/>
        <end position="316"/>
    </location>
</feature>
<evidence type="ECO:0000256" key="6">
    <source>
        <dbReference type="SAM" id="MobiDB-lite"/>
    </source>
</evidence>
<dbReference type="Proteomes" id="UP000015104">
    <property type="component" value="Unassembled WGS sequence"/>
</dbReference>
<keyword evidence="2 7" id="KW-0812">Transmembrane</keyword>
<dbReference type="InterPro" id="IPR021134">
    <property type="entry name" value="Bestrophin-like"/>
</dbReference>
<feature type="region of interest" description="Disordered" evidence="6">
    <location>
        <begin position="563"/>
        <end position="587"/>
    </location>
</feature>
<organism evidence="8 9">
    <name type="scientific">Tetranychus urticae</name>
    <name type="common">Two-spotted spider mite</name>
    <dbReference type="NCBI Taxonomy" id="32264"/>
    <lineage>
        <taxon>Eukaryota</taxon>
        <taxon>Metazoa</taxon>
        <taxon>Ecdysozoa</taxon>
        <taxon>Arthropoda</taxon>
        <taxon>Chelicerata</taxon>
        <taxon>Arachnida</taxon>
        <taxon>Acari</taxon>
        <taxon>Acariformes</taxon>
        <taxon>Trombidiformes</taxon>
        <taxon>Prostigmata</taxon>
        <taxon>Eleutherengona</taxon>
        <taxon>Raphignathae</taxon>
        <taxon>Tetranychoidea</taxon>
        <taxon>Tetranychidae</taxon>
        <taxon>Tetranychus</taxon>
    </lineage>
</organism>
<feature type="region of interest" description="Disordered" evidence="6">
    <location>
        <begin position="605"/>
        <end position="643"/>
    </location>
</feature>
<evidence type="ECO:0000256" key="5">
    <source>
        <dbReference type="ARBA" id="ARBA00034769"/>
    </source>
</evidence>
<protein>
    <recommendedName>
        <fullName evidence="10">Bestrophin homolog</fullName>
    </recommendedName>
</protein>
<evidence type="ECO:0000313" key="9">
    <source>
        <dbReference type="Proteomes" id="UP000015104"/>
    </source>
</evidence>
<accession>T1KPM3</accession>
<dbReference type="STRING" id="32264.T1KPM3"/>
<reference evidence="8" key="2">
    <citation type="submission" date="2015-06" db="UniProtKB">
        <authorList>
            <consortium name="EnsemblMetazoa"/>
        </authorList>
    </citation>
    <scope>IDENTIFICATION</scope>
</reference>
<dbReference type="AlphaFoldDB" id="T1KPM3"/>
<reference evidence="9" key="1">
    <citation type="submission" date="2011-08" db="EMBL/GenBank/DDBJ databases">
        <authorList>
            <person name="Rombauts S."/>
        </authorList>
    </citation>
    <scope>NUCLEOTIDE SEQUENCE</scope>
    <source>
        <strain evidence="9">London</strain>
    </source>
</reference>
<feature type="transmembrane region" description="Helical" evidence="7">
    <location>
        <begin position="103"/>
        <end position="122"/>
    </location>
</feature>
<evidence type="ECO:0000313" key="8">
    <source>
        <dbReference type="EnsemblMetazoa" id="tetur17g01010.1"/>
    </source>
</evidence>
<feature type="region of interest" description="Disordered" evidence="6">
    <location>
        <begin position="672"/>
        <end position="765"/>
    </location>
</feature>
<keyword evidence="9" id="KW-1185">Reference proteome</keyword>
<dbReference type="HOGENOM" id="CLU_020895_0_0_1"/>
<dbReference type="GO" id="GO:0005254">
    <property type="term" value="F:chloride channel activity"/>
    <property type="evidence" value="ECO:0007669"/>
    <property type="project" value="InterPro"/>
</dbReference>
<feature type="compositionally biased region" description="Polar residues" evidence="6">
    <location>
        <begin position="620"/>
        <end position="634"/>
    </location>
</feature>
<keyword evidence="4 7" id="KW-0472">Membrane</keyword>
<name>T1KPM3_TETUR</name>
<evidence type="ECO:0000256" key="3">
    <source>
        <dbReference type="ARBA" id="ARBA00022989"/>
    </source>
</evidence>
<feature type="transmembrane region" description="Helical" evidence="7">
    <location>
        <begin position="64"/>
        <end position="82"/>
    </location>
</feature>
<feature type="transmembrane region" description="Helical" evidence="7">
    <location>
        <begin position="257"/>
        <end position="278"/>
    </location>
</feature>
<feature type="region of interest" description="Disordered" evidence="6">
    <location>
        <begin position="496"/>
        <end position="528"/>
    </location>
</feature>
<feature type="compositionally biased region" description="Polar residues" evidence="6">
    <location>
        <begin position="736"/>
        <end position="765"/>
    </location>
</feature>
<dbReference type="EMBL" id="CAEY01000333">
    <property type="status" value="NOT_ANNOTATED_CDS"/>
    <property type="molecule type" value="Genomic_DNA"/>
</dbReference>
<dbReference type="Pfam" id="PF01062">
    <property type="entry name" value="Bestrophin"/>
    <property type="match status" value="1"/>
</dbReference>
<dbReference type="InterPro" id="IPR000615">
    <property type="entry name" value="Bestrophin"/>
</dbReference>
<dbReference type="EnsemblMetazoa" id="tetur17g01010.1">
    <property type="protein sequence ID" value="tetur17g01010.1"/>
    <property type="gene ID" value="tetur17g01010"/>
</dbReference>
<dbReference type="PANTHER" id="PTHR10736:SF0">
    <property type="entry name" value="BESTROPHIN HOMOLOG"/>
    <property type="match status" value="1"/>
</dbReference>
<dbReference type="GO" id="GO:0016020">
    <property type="term" value="C:membrane"/>
    <property type="evidence" value="ECO:0007669"/>
    <property type="project" value="UniProtKB-SubCell"/>
</dbReference>
<comment type="similarity">
    <text evidence="5">Belongs to the anion channel-forming bestrophin (TC 1.A.46) family. Calcium-sensitive chloride channel subfamily.</text>
</comment>
<evidence type="ECO:0008006" key="10">
    <source>
        <dbReference type="Google" id="ProtNLM"/>
    </source>
</evidence>
<dbReference type="PANTHER" id="PTHR10736">
    <property type="entry name" value="BESTROPHIN"/>
    <property type="match status" value="1"/>
</dbReference>
<proteinExistence type="inferred from homology"/>
<evidence type="ECO:0000256" key="2">
    <source>
        <dbReference type="ARBA" id="ARBA00022692"/>
    </source>
</evidence>
<evidence type="ECO:0000256" key="4">
    <source>
        <dbReference type="ARBA" id="ARBA00023136"/>
    </source>
</evidence>
<comment type="subcellular location">
    <subcellularLocation>
        <location evidence="1">Membrane</location>
    </subcellularLocation>
</comment>
<sequence>MIRCDSFTFASCCVVFTPFRPGIYLTSTMTITYSLNVANTQLAGFAKLLVRWKGSIYKLLYREMLIFCMCYYSLSLVYRYGLTDPQRRVFEKVALYCEAFTKLIPLSFVLGFYVSIVVNRWWKQFSAIPWPDDLLLMIAGYIHGNDERGRIIRRTLARYLLLLQALCFQAISTSVRRRFPTLDHLVEAGLMTKEEKLAYDEVTGTHGKWWLPAAWFTNLTIRARKEGRIKDDILMKQILTEAYRFRSMGGDLFAFDWISIPLVYTQTVTIAVYTYFFATLVARQYLDPAQGYSGYDIDLYVPIFTILEFFFFMGWLKVAEQLINPFGEDDDDFELNWILDRNLVVSMIIVDSMYNKFPRLQRDSYWDESSPTLPYTKSSMGLRNQPYLGSAINLEINSEESEFIPPSLETIMEDEVDPMTQYLTPPNSPSADLMSNLMFNTQDQEMDYRQNQSSSGRRPPSSISQSALNILPDFIGSRITNMILGSSVENVSATTLKPGSVGTEKGSFPNSGLHSLNTSFSLKSPRRRTRKVSISNNINNATLKGSVSSSLFSRDSVEDIVNRISPSPNHARRSIINRSKSGNQDDQRSLVIDLTDGLSLQSQSTISSSTAAGQLPQPRTRPQSVSMDESSYGLNYNYGNNKYPYINYRRDDYGKGDDGTSSLVYESDLMDSDDPISIRNLDSSSNLPPIPPNHLQSSSNYQPVKATNEDNGEDPGLPKETSQQSELEHSEPVYEPTSSQESLSPGSNQSTVTSITQLISKSTND</sequence>
<dbReference type="eggNOG" id="KOG3547">
    <property type="taxonomic scope" value="Eukaryota"/>
</dbReference>
<feature type="compositionally biased region" description="Polar residues" evidence="6">
    <location>
        <begin position="508"/>
        <end position="522"/>
    </location>
</feature>
<evidence type="ECO:0000256" key="7">
    <source>
        <dbReference type="SAM" id="Phobius"/>
    </source>
</evidence>
<keyword evidence="3 7" id="KW-1133">Transmembrane helix</keyword>
<evidence type="ECO:0000256" key="1">
    <source>
        <dbReference type="ARBA" id="ARBA00004370"/>
    </source>
</evidence>